<dbReference type="AlphaFoldDB" id="A0A4S4KWW7"/>
<feature type="compositionally biased region" description="Basic residues" evidence="1">
    <location>
        <begin position="40"/>
        <end position="55"/>
    </location>
</feature>
<keyword evidence="3" id="KW-1185">Reference proteome</keyword>
<protein>
    <recommendedName>
        <fullName evidence="4">Reverse transcriptase domain-containing protein</fullName>
    </recommendedName>
</protein>
<sequence>MSSDSSSKGKAPTSYIPKPAKQARRDAVKSAKKAQEKQTRNKQPKKTRGRGKSGGKKTENYPEQINYLISNTPIDILEASKFKYHVHLSPNVNLPDEIAFQLSVGLNYMFYSPRNSKLIEVAWKDFQRRLRWRIKFSLEDASDFYDPDYAVATTSNKKPPILPQYLELGLIKGRQYIYKTMRAIPDEEPLDRLKPLAPKGSLIKKYLSENNYIVTQTDKNLGIAVSERTWYIEKCRELLLDEELYQELHPLTAYTILDRKQLEMINLAQSAEDCINWEGTLSEFLRSKITPPNEKHHIPAFHGLPKIHKTPTMMRPIIPCHSIVFGPASKYVSKMLKPLIKQVPTIIHGTKDLALRFNKISIKSHRSWYIITGDVVAFYTNVPLEPCLEIVEKQYSDYYFKDKARVYEKEYKDYLHNERLKVFKDALHIGHTDLLLQFDGKIYRQNKGLAMGVAASPDLANLYGWFFEQKSDIHNDPLIPFYGRYIDDCLAIVYAESLEEAILQVSSRVSYDGCEIKWTGSDKYQVFLDMVVYKDADGSLQTMPYRKLQSHQERIPWISHHPIDVKKGTFIGEMSRMAVLSSKFATYQEAVESLVALYIRRGYPSDLVKKWRKLNLLARWEKRLVIKDDKAESIPVLVLKSYFNPAWNYFNARELQDNIFGYWREWVERAKRGNFNLEFPRPPVSDSSPLFGSTAPLKWVSYAVDDKGVMSMVPDITKTDILDRRVLVSRKRTKNLFDASNLWKYTVLSRLEEGIIEDLTTELGLKSLETERPIPAMPGLSEDIMRETARHPTGVLLPLKLDLKDLVLTPWLLYRLLNPQKWIKRRAGIKRRARFLNLVRSRKNHLSNGPLASLPVGDGIPTQGYQQSNPNPNPNPNTNLTLTLTLTPNT</sequence>
<feature type="compositionally biased region" description="Low complexity" evidence="1">
    <location>
        <begin position="876"/>
        <end position="890"/>
    </location>
</feature>
<accession>A0A4S4KWW7</accession>
<dbReference type="EMBL" id="SGPK01000479">
    <property type="protein sequence ID" value="THH03245.1"/>
    <property type="molecule type" value="Genomic_DNA"/>
</dbReference>
<dbReference type="OrthoDB" id="3212410at2759"/>
<evidence type="ECO:0000313" key="2">
    <source>
        <dbReference type="EMBL" id="THH03245.1"/>
    </source>
</evidence>
<feature type="compositionally biased region" description="Basic and acidic residues" evidence="1">
    <location>
        <begin position="23"/>
        <end position="39"/>
    </location>
</feature>
<reference evidence="2 3" key="1">
    <citation type="submission" date="2019-02" db="EMBL/GenBank/DDBJ databases">
        <title>Genome sequencing of the rare red list fungi Phellinidium pouzarii.</title>
        <authorList>
            <person name="Buettner E."/>
            <person name="Kellner H."/>
        </authorList>
    </citation>
    <scope>NUCLEOTIDE SEQUENCE [LARGE SCALE GENOMIC DNA]</scope>
    <source>
        <strain evidence="2 3">DSM 108285</strain>
    </source>
</reference>
<dbReference type="PANTHER" id="PTHR21301:SF10">
    <property type="entry name" value="REVERSE TRANSCRIPTASE DOMAIN-CONTAINING PROTEIN"/>
    <property type="match status" value="1"/>
</dbReference>
<feature type="region of interest" description="Disordered" evidence="1">
    <location>
        <begin position="847"/>
        <end position="890"/>
    </location>
</feature>
<dbReference type="SUPFAM" id="SSF56672">
    <property type="entry name" value="DNA/RNA polymerases"/>
    <property type="match status" value="1"/>
</dbReference>
<proteinExistence type="predicted"/>
<feature type="region of interest" description="Disordered" evidence="1">
    <location>
        <begin position="1"/>
        <end position="59"/>
    </location>
</feature>
<gene>
    <name evidence="2" type="ORF">EW145_g6408</name>
</gene>
<evidence type="ECO:0000313" key="3">
    <source>
        <dbReference type="Proteomes" id="UP000308199"/>
    </source>
</evidence>
<comment type="caution">
    <text evidence="2">The sequence shown here is derived from an EMBL/GenBank/DDBJ whole genome shotgun (WGS) entry which is preliminary data.</text>
</comment>
<dbReference type="Proteomes" id="UP000308199">
    <property type="component" value="Unassembled WGS sequence"/>
</dbReference>
<organism evidence="2 3">
    <name type="scientific">Phellinidium pouzarii</name>
    <dbReference type="NCBI Taxonomy" id="167371"/>
    <lineage>
        <taxon>Eukaryota</taxon>
        <taxon>Fungi</taxon>
        <taxon>Dikarya</taxon>
        <taxon>Basidiomycota</taxon>
        <taxon>Agaricomycotina</taxon>
        <taxon>Agaricomycetes</taxon>
        <taxon>Hymenochaetales</taxon>
        <taxon>Hymenochaetaceae</taxon>
        <taxon>Phellinidium</taxon>
    </lineage>
</organism>
<dbReference type="PANTHER" id="PTHR21301">
    <property type="entry name" value="REVERSE TRANSCRIPTASE"/>
    <property type="match status" value="1"/>
</dbReference>
<evidence type="ECO:0008006" key="4">
    <source>
        <dbReference type="Google" id="ProtNLM"/>
    </source>
</evidence>
<evidence type="ECO:0000256" key="1">
    <source>
        <dbReference type="SAM" id="MobiDB-lite"/>
    </source>
</evidence>
<dbReference type="InterPro" id="IPR043502">
    <property type="entry name" value="DNA/RNA_pol_sf"/>
</dbReference>
<name>A0A4S4KWW7_9AGAM</name>